<comment type="caution">
    <text evidence="3">The sequence shown here is derived from an EMBL/GenBank/DDBJ whole genome shotgun (WGS) entry which is preliminary data.</text>
</comment>
<evidence type="ECO:0000313" key="6">
    <source>
        <dbReference type="Proteomes" id="UP001208692"/>
    </source>
</evidence>
<keyword evidence="6" id="KW-1185">Reference proteome</keyword>
<sequence length="92" mass="11062">METTNENAYKKAQKRVKKLKKFYNHLFSYLIINSFLVGLNLYQNPHNPWSLWVIFGWGIGLTSHALRVFAPDIFFGKNWEERKIRELMEQEK</sequence>
<name>A0AAV5B0U1_9FLAO</name>
<dbReference type="AlphaFoldDB" id="A0AAV5B0U1"/>
<dbReference type="GO" id="GO:0016301">
    <property type="term" value="F:kinase activity"/>
    <property type="evidence" value="ECO:0007669"/>
    <property type="project" value="UniProtKB-KW"/>
</dbReference>
<evidence type="ECO:0000313" key="3">
    <source>
        <dbReference type="EMBL" id="GJM51651.1"/>
    </source>
</evidence>
<dbReference type="Proteomes" id="UP001207736">
    <property type="component" value="Unassembled WGS sequence"/>
</dbReference>
<gene>
    <name evidence="3" type="ORF">RCZ15_26240</name>
    <name evidence="4" type="ORF">RCZ16_25910</name>
</gene>
<keyword evidence="1" id="KW-1133">Transmembrane helix</keyword>
<dbReference type="Pfam" id="PF13239">
    <property type="entry name" value="2TM"/>
    <property type="match status" value="1"/>
</dbReference>
<keyword evidence="1" id="KW-0812">Transmembrane</keyword>
<feature type="transmembrane region" description="Helical" evidence="1">
    <location>
        <begin position="22"/>
        <end position="43"/>
    </location>
</feature>
<evidence type="ECO:0000256" key="1">
    <source>
        <dbReference type="SAM" id="Phobius"/>
    </source>
</evidence>
<keyword evidence="1" id="KW-0472">Membrane</keyword>
<protein>
    <submittedName>
        <fullName evidence="3">Histidine kinase</fullName>
    </submittedName>
</protein>
<dbReference type="EMBL" id="BQKB01000084">
    <property type="protein sequence ID" value="GJM54275.1"/>
    <property type="molecule type" value="Genomic_DNA"/>
</dbReference>
<evidence type="ECO:0000259" key="2">
    <source>
        <dbReference type="Pfam" id="PF13239"/>
    </source>
</evidence>
<dbReference type="RefSeq" id="WP_264845377.1">
    <property type="nucleotide sequence ID" value="NZ_BPMA01000010.1"/>
</dbReference>
<organism evidence="3 5">
    <name type="scientific">Capnocytophaga catalasegens</name>
    <dbReference type="NCBI Taxonomy" id="1004260"/>
    <lineage>
        <taxon>Bacteria</taxon>
        <taxon>Pseudomonadati</taxon>
        <taxon>Bacteroidota</taxon>
        <taxon>Flavobacteriia</taxon>
        <taxon>Flavobacteriales</taxon>
        <taxon>Flavobacteriaceae</taxon>
        <taxon>Capnocytophaga</taxon>
    </lineage>
</organism>
<dbReference type="Proteomes" id="UP001208692">
    <property type="component" value="Unassembled WGS sequence"/>
</dbReference>
<dbReference type="EMBL" id="BQKA01000088">
    <property type="protein sequence ID" value="GJM51651.1"/>
    <property type="molecule type" value="Genomic_DNA"/>
</dbReference>
<evidence type="ECO:0000313" key="4">
    <source>
        <dbReference type="EMBL" id="GJM54275.1"/>
    </source>
</evidence>
<accession>A0AAV5B0U1</accession>
<feature type="transmembrane region" description="Helical" evidence="1">
    <location>
        <begin position="49"/>
        <end position="70"/>
    </location>
</feature>
<proteinExistence type="predicted"/>
<evidence type="ECO:0000313" key="5">
    <source>
        <dbReference type="Proteomes" id="UP001207736"/>
    </source>
</evidence>
<keyword evidence="3" id="KW-0418">Kinase</keyword>
<feature type="domain" description="2TM" evidence="2">
    <location>
        <begin position="10"/>
        <end position="89"/>
    </location>
</feature>
<reference evidence="3 6" key="1">
    <citation type="submission" date="2021-11" db="EMBL/GenBank/DDBJ databases">
        <title>Draft genome sequence of Capnocytophaga sp. strain KC07075 isolated from cat oral cavity.</title>
        <authorList>
            <person name="Suzuki M."/>
            <person name="Imaoka K."/>
            <person name="Kimura M."/>
            <person name="Morikawa S."/>
            <person name="Maeda K."/>
        </authorList>
    </citation>
    <scope>NUCLEOTIDE SEQUENCE</scope>
    <source>
        <strain evidence="3">KC07075</strain>
        <strain evidence="4 6">KC07079</strain>
    </source>
</reference>
<keyword evidence="3" id="KW-0808">Transferase</keyword>
<dbReference type="InterPro" id="IPR025698">
    <property type="entry name" value="2TM_dom"/>
</dbReference>